<evidence type="ECO:0000256" key="1">
    <source>
        <dbReference type="ARBA" id="ARBA00004141"/>
    </source>
</evidence>
<evidence type="ECO:0000256" key="3">
    <source>
        <dbReference type="ARBA" id="ARBA00022989"/>
    </source>
</evidence>
<feature type="transmembrane region" description="Helical" evidence="5">
    <location>
        <begin position="265"/>
        <end position="284"/>
    </location>
</feature>
<evidence type="ECO:0000313" key="6">
    <source>
        <dbReference type="EMBL" id="WKK73923.2"/>
    </source>
</evidence>
<evidence type="ECO:0000256" key="4">
    <source>
        <dbReference type="ARBA" id="ARBA00023136"/>
    </source>
</evidence>
<feature type="transmembrane region" description="Helical" evidence="5">
    <location>
        <begin position="235"/>
        <end position="253"/>
    </location>
</feature>
<proteinExistence type="predicted"/>
<keyword evidence="4 5" id="KW-0472">Membrane</keyword>
<reference evidence="6 7" key="1">
    <citation type="submission" date="2023-08" db="EMBL/GenBank/DDBJ databases">
        <title>Comparative genomics and taxonomic characterization of three novel marine species of genus Marivirga.</title>
        <authorList>
            <person name="Muhammad N."/>
            <person name="Kim S.-G."/>
        </authorList>
    </citation>
    <scope>NUCLEOTIDE SEQUENCE [LARGE SCALE GENOMIC DNA]</scope>
    <source>
        <strain evidence="6 7">BDSF4-3</strain>
    </source>
</reference>
<dbReference type="AlphaFoldDB" id="A0AA49GBI6"/>
<dbReference type="PANTHER" id="PTHR10361">
    <property type="entry name" value="SODIUM-BILE ACID COTRANSPORTER"/>
    <property type="match status" value="1"/>
</dbReference>
<accession>A0AA49GBI6</accession>
<dbReference type="EMBL" id="CP129971">
    <property type="protein sequence ID" value="WKK73923.2"/>
    <property type="molecule type" value="Genomic_DNA"/>
</dbReference>
<keyword evidence="2 5" id="KW-0812">Transmembrane</keyword>
<feature type="transmembrane region" description="Helical" evidence="5">
    <location>
        <begin position="202"/>
        <end position="223"/>
    </location>
</feature>
<feature type="transmembrane region" description="Helical" evidence="5">
    <location>
        <begin position="68"/>
        <end position="88"/>
    </location>
</feature>
<organism evidence="6 7">
    <name type="scientific">Marivirga salinarum</name>
    <dbReference type="NCBI Taxonomy" id="3059078"/>
    <lineage>
        <taxon>Bacteria</taxon>
        <taxon>Pseudomonadati</taxon>
        <taxon>Bacteroidota</taxon>
        <taxon>Cytophagia</taxon>
        <taxon>Cytophagales</taxon>
        <taxon>Marivirgaceae</taxon>
        <taxon>Marivirga</taxon>
    </lineage>
</organism>
<comment type="subcellular location">
    <subcellularLocation>
        <location evidence="1">Membrane</location>
        <topology evidence="1">Multi-pass membrane protein</topology>
    </subcellularLocation>
</comment>
<feature type="transmembrane region" description="Helical" evidence="5">
    <location>
        <begin position="172"/>
        <end position="190"/>
    </location>
</feature>
<sequence length="294" mass="32999">MQQSFVDFIMPFAIALIMFGIGLELKFKDFYRVFIQPKAVITGVLSQMFLMPLMALALIYFWPIDPVYKVGLMLLAACPGGTASNLVTKLLGGRVALSISMTAFNSFIILFTIPAILQLSFNLFLGKEQEINLSFWETTAQVFYTVIIPVSLGILVNEFTSDNFTQPIKKPLKFILPFILILALLAIIFLDEDNKEVNYLDHLNLLIPLIIFNFITILTGYRLGKFIGLRHESNYTIAIEMGLQNSVLALFIANQVVGNSAISTMAILYSSFSFITTFGLAFLMQRKLIPGFRI</sequence>
<name>A0AA49GBI6_9BACT</name>
<dbReference type="InterPro" id="IPR004710">
    <property type="entry name" value="Bilac:Na_transpt"/>
</dbReference>
<feature type="transmembrane region" description="Helical" evidence="5">
    <location>
        <begin position="6"/>
        <end position="27"/>
    </location>
</feature>
<dbReference type="InterPro" id="IPR002657">
    <property type="entry name" value="BilAc:Na_symport/Acr3"/>
</dbReference>
<evidence type="ECO:0000256" key="2">
    <source>
        <dbReference type="ARBA" id="ARBA00022692"/>
    </source>
</evidence>
<dbReference type="Pfam" id="PF01758">
    <property type="entry name" value="SBF"/>
    <property type="match status" value="1"/>
</dbReference>
<evidence type="ECO:0008006" key="8">
    <source>
        <dbReference type="Google" id="ProtNLM"/>
    </source>
</evidence>
<feature type="transmembrane region" description="Helical" evidence="5">
    <location>
        <begin position="141"/>
        <end position="160"/>
    </location>
</feature>
<dbReference type="PANTHER" id="PTHR10361:SF24">
    <property type="entry name" value="P3 PROTEIN"/>
    <property type="match status" value="1"/>
</dbReference>
<evidence type="ECO:0000313" key="7">
    <source>
        <dbReference type="Proteomes" id="UP001230496"/>
    </source>
</evidence>
<dbReference type="KEGG" id="msaa:QYS49_19010"/>
<feature type="transmembrane region" description="Helical" evidence="5">
    <location>
        <begin position="95"/>
        <end position="121"/>
    </location>
</feature>
<dbReference type="Proteomes" id="UP001230496">
    <property type="component" value="Chromosome"/>
</dbReference>
<evidence type="ECO:0000256" key="5">
    <source>
        <dbReference type="SAM" id="Phobius"/>
    </source>
</evidence>
<feature type="transmembrane region" description="Helical" evidence="5">
    <location>
        <begin position="39"/>
        <end position="62"/>
    </location>
</feature>
<dbReference type="Gene3D" id="1.20.1530.20">
    <property type="match status" value="1"/>
</dbReference>
<gene>
    <name evidence="6" type="ORF">QYS49_19010</name>
</gene>
<keyword evidence="3 5" id="KW-1133">Transmembrane helix</keyword>
<dbReference type="InterPro" id="IPR038770">
    <property type="entry name" value="Na+/solute_symporter_sf"/>
</dbReference>
<protein>
    <recommendedName>
        <fullName evidence="8">Bile acid:sodium symporter</fullName>
    </recommendedName>
</protein>
<dbReference type="RefSeq" id="WP_308348096.1">
    <property type="nucleotide sequence ID" value="NZ_CP129971.1"/>
</dbReference>
<keyword evidence="7" id="KW-1185">Reference proteome</keyword>
<dbReference type="GO" id="GO:0016020">
    <property type="term" value="C:membrane"/>
    <property type="evidence" value="ECO:0007669"/>
    <property type="project" value="UniProtKB-SubCell"/>
</dbReference>